<dbReference type="EMBL" id="JAHQIW010002425">
    <property type="protein sequence ID" value="KAJ1355297.1"/>
    <property type="molecule type" value="Genomic_DNA"/>
</dbReference>
<keyword evidence="2" id="KW-1185">Reference proteome</keyword>
<comment type="caution">
    <text evidence="1">The sequence shown here is derived from an EMBL/GenBank/DDBJ whole genome shotgun (WGS) entry which is preliminary data.</text>
</comment>
<dbReference type="AlphaFoldDB" id="A0AAD5MV03"/>
<accession>A0AAD5MV03</accession>
<sequence>MPSGRPVDEKKLISEDESCSSQPKVSLSRLLVVMRHLKVNDAEVAAVMPRTYNISRSGTNDLPISPNATVLNVSHRANALGFSRAHATVEMWDVSFRRFYHY</sequence>
<name>A0AAD5MV03_PARTN</name>
<proteinExistence type="predicted"/>
<evidence type="ECO:0000313" key="2">
    <source>
        <dbReference type="Proteomes" id="UP001196413"/>
    </source>
</evidence>
<protein>
    <submittedName>
        <fullName evidence="1">Uncharacterized protein</fullName>
    </submittedName>
</protein>
<gene>
    <name evidence="1" type="ORF">KIN20_012637</name>
</gene>
<organism evidence="1 2">
    <name type="scientific">Parelaphostrongylus tenuis</name>
    <name type="common">Meningeal worm</name>
    <dbReference type="NCBI Taxonomy" id="148309"/>
    <lineage>
        <taxon>Eukaryota</taxon>
        <taxon>Metazoa</taxon>
        <taxon>Ecdysozoa</taxon>
        <taxon>Nematoda</taxon>
        <taxon>Chromadorea</taxon>
        <taxon>Rhabditida</taxon>
        <taxon>Rhabditina</taxon>
        <taxon>Rhabditomorpha</taxon>
        <taxon>Strongyloidea</taxon>
        <taxon>Metastrongylidae</taxon>
        <taxon>Parelaphostrongylus</taxon>
    </lineage>
</organism>
<evidence type="ECO:0000313" key="1">
    <source>
        <dbReference type="EMBL" id="KAJ1355297.1"/>
    </source>
</evidence>
<dbReference type="Proteomes" id="UP001196413">
    <property type="component" value="Unassembled WGS sequence"/>
</dbReference>
<reference evidence="1" key="1">
    <citation type="submission" date="2021-06" db="EMBL/GenBank/DDBJ databases">
        <title>Parelaphostrongylus tenuis whole genome reference sequence.</title>
        <authorList>
            <person name="Garwood T.J."/>
            <person name="Larsen P.A."/>
            <person name="Fountain-Jones N.M."/>
            <person name="Garbe J.R."/>
            <person name="Macchietto M.G."/>
            <person name="Kania S.A."/>
            <person name="Gerhold R.W."/>
            <person name="Richards J.E."/>
            <person name="Wolf T.M."/>
        </authorList>
    </citation>
    <scope>NUCLEOTIDE SEQUENCE</scope>
    <source>
        <strain evidence="1">MNPRO001-30</strain>
        <tissue evidence="1">Meninges</tissue>
    </source>
</reference>